<reference evidence="2" key="1">
    <citation type="submission" date="2023-07" db="EMBL/GenBank/DDBJ databases">
        <title>Draft genome sequence of Agarivorans aestuarii strain ZMCS4, a CAZymes producing bacteria isolated from the marine brown algae Clodostephus spongiosus.</title>
        <authorList>
            <person name="Lorente B."/>
            <person name="Cabral C."/>
            <person name="Frias J."/>
            <person name="Faria J."/>
            <person name="Toubarro D."/>
        </authorList>
    </citation>
    <scope>NUCLEOTIDE SEQUENCE [LARGE SCALE GENOMIC DNA]</scope>
    <source>
        <strain evidence="2">ZMCS4</strain>
    </source>
</reference>
<name>A0ABU7G089_9ALTE</name>
<dbReference type="Proteomes" id="UP001310248">
    <property type="component" value="Unassembled WGS sequence"/>
</dbReference>
<protein>
    <submittedName>
        <fullName evidence="1">Uncharacterized protein</fullName>
    </submittedName>
</protein>
<dbReference type="RefSeq" id="WP_163131389.1">
    <property type="nucleotide sequence ID" value="NZ_JAYDYW010000004.1"/>
</dbReference>
<comment type="caution">
    <text evidence="1">The sequence shown here is derived from an EMBL/GenBank/DDBJ whole genome shotgun (WGS) entry which is preliminary data.</text>
</comment>
<evidence type="ECO:0000313" key="1">
    <source>
        <dbReference type="EMBL" id="MEE1672677.1"/>
    </source>
</evidence>
<keyword evidence="2" id="KW-1185">Reference proteome</keyword>
<organism evidence="1 2">
    <name type="scientific">Agarivorans aestuarii</name>
    <dbReference type="NCBI Taxonomy" id="1563703"/>
    <lineage>
        <taxon>Bacteria</taxon>
        <taxon>Pseudomonadati</taxon>
        <taxon>Pseudomonadota</taxon>
        <taxon>Gammaproteobacteria</taxon>
        <taxon>Alteromonadales</taxon>
        <taxon>Alteromonadaceae</taxon>
        <taxon>Agarivorans</taxon>
    </lineage>
</organism>
<gene>
    <name evidence="1" type="ORF">SNR37_002087</name>
</gene>
<proteinExistence type="predicted"/>
<sequence>MSQAKHKLFLFGLFSVALWVAIVAVQYGLANANSYAVGAWHQRWQKDLNKQLTQSNLEVAEHVTRDMLAWQANHPHYQVLAAKQVEWSNFYNLVISPDTANKSLLKKQNLLKAQQFYLRSAALRPTWPNTYVDLAKNALYRQASSQEAMAYLQLAAKVGENAPVTLFAYVEIGLSLWPELSIEQRTDVAKALLKIEQHAFMHKGLSQAMRQAQFKQRACALYLLAGVDYVACANT</sequence>
<reference evidence="1 2" key="2">
    <citation type="submission" date="2023-12" db="EMBL/GenBank/DDBJ databases">
        <authorList>
            <consortium name="Cladostephus spongiosus"/>
            <person name="Lorente B."/>
            <person name="Cabral C."/>
            <person name="Frias J."/>
            <person name="Faria J."/>
            <person name="Toubarro D."/>
        </authorList>
    </citation>
    <scope>NUCLEOTIDE SEQUENCE [LARGE SCALE GENOMIC DNA]</scope>
    <source>
        <strain evidence="1 2">ZMCS4</strain>
    </source>
</reference>
<accession>A0ABU7G089</accession>
<evidence type="ECO:0000313" key="2">
    <source>
        <dbReference type="Proteomes" id="UP001310248"/>
    </source>
</evidence>
<dbReference type="EMBL" id="JAYDYW010000004">
    <property type="protein sequence ID" value="MEE1672677.1"/>
    <property type="molecule type" value="Genomic_DNA"/>
</dbReference>